<feature type="transmembrane region" description="Helical" evidence="6">
    <location>
        <begin position="7"/>
        <end position="28"/>
    </location>
</feature>
<feature type="domain" description="GtrA/DPMS transmembrane" evidence="7">
    <location>
        <begin position="10"/>
        <end position="125"/>
    </location>
</feature>
<dbReference type="Pfam" id="PF04138">
    <property type="entry name" value="GtrA_DPMS_TM"/>
    <property type="match status" value="1"/>
</dbReference>
<sequence length="141" mass="15889">MSKTWAALVKFGVVGILNTAVDMFIFTILSAAGYSALTAQIISYSCGVLNSYLWNGRWTFRDERRQRRSTEMFRFILTNLIVLLFATLILYAADHLLGWGLVFSKITATVSGMGLNFAASRFWVFRAAEHMVMQGENERSA</sequence>
<organism evidence="8 9">
    <name type="scientific">Paenibacillus lacisoli</name>
    <dbReference type="NCBI Taxonomy" id="3064525"/>
    <lineage>
        <taxon>Bacteria</taxon>
        <taxon>Bacillati</taxon>
        <taxon>Bacillota</taxon>
        <taxon>Bacilli</taxon>
        <taxon>Bacillales</taxon>
        <taxon>Paenibacillaceae</taxon>
        <taxon>Paenibacillus</taxon>
    </lineage>
</organism>
<gene>
    <name evidence="8" type="ORF">Q5741_04360</name>
</gene>
<evidence type="ECO:0000313" key="9">
    <source>
        <dbReference type="Proteomes" id="UP001240171"/>
    </source>
</evidence>
<comment type="similarity">
    <text evidence="2">Belongs to the GtrA family.</text>
</comment>
<evidence type="ECO:0000259" key="7">
    <source>
        <dbReference type="Pfam" id="PF04138"/>
    </source>
</evidence>
<dbReference type="PANTHER" id="PTHR38459:SF1">
    <property type="entry name" value="PROPHAGE BACTOPRENOL-LINKED GLUCOSE TRANSLOCASE HOMOLOG"/>
    <property type="match status" value="1"/>
</dbReference>
<dbReference type="EMBL" id="JAUQTB010000002">
    <property type="protein sequence ID" value="MDO7905643.1"/>
    <property type="molecule type" value="Genomic_DNA"/>
</dbReference>
<dbReference type="PANTHER" id="PTHR38459">
    <property type="entry name" value="PROPHAGE BACTOPRENOL-LINKED GLUCOSE TRANSLOCASE HOMOLOG"/>
    <property type="match status" value="1"/>
</dbReference>
<evidence type="ECO:0000256" key="3">
    <source>
        <dbReference type="ARBA" id="ARBA00022692"/>
    </source>
</evidence>
<reference evidence="8 9" key="1">
    <citation type="submission" date="2023-07" db="EMBL/GenBank/DDBJ databases">
        <title>Paenibacillus sp. JX-17 nov. isolated from soil.</title>
        <authorList>
            <person name="Wan Y."/>
            <person name="Liu B."/>
        </authorList>
    </citation>
    <scope>NUCLEOTIDE SEQUENCE [LARGE SCALE GENOMIC DNA]</scope>
    <source>
        <strain evidence="8 9">JX-17</strain>
    </source>
</reference>
<comment type="caution">
    <text evidence="8">The sequence shown here is derived from an EMBL/GenBank/DDBJ whole genome shotgun (WGS) entry which is preliminary data.</text>
</comment>
<name>A0ABT9C8R2_9BACL</name>
<keyword evidence="5 6" id="KW-0472">Membrane</keyword>
<proteinExistence type="inferred from homology"/>
<evidence type="ECO:0000256" key="2">
    <source>
        <dbReference type="ARBA" id="ARBA00009399"/>
    </source>
</evidence>
<keyword evidence="9" id="KW-1185">Reference proteome</keyword>
<dbReference type="RefSeq" id="WP_305022847.1">
    <property type="nucleotide sequence ID" value="NZ_JAUQTB010000002.1"/>
</dbReference>
<feature type="transmembrane region" description="Helical" evidence="6">
    <location>
        <begin position="75"/>
        <end position="93"/>
    </location>
</feature>
<evidence type="ECO:0000256" key="4">
    <source>
        <dbReference type="ARBA" id="ARBA00022989"/>
    </source>
</evidence>
<dbReference type="Proteomes" id="UP001240171">
    <property type="component" value="Unassembled WGS sequence"/>
</dbReference>
<feature type="transmembrane region" description="Helical" evidence="6">
    <location>
        <begin position="99"/>
        <end position="124"/>
    </location>
</feature>
<evidence type="ECO:0000256" key="5">
    <source>
        <dbReference type="ARBA" id="ARBA00023136"/>
    </source>
</evidence>
<comment type="subcellular location">
    <subcellularLocation>
        <location evidence="1">Membrane</location>
        <topology evidence="1">Multi-pass membrane protein</topology>
    </subcellularLocation>
</comment>
<accession>A0ABT9C8R2</accession>
<feature type="transmembrane region" description="Helical" evidence="6">
    <location>
        <begin position="34"/>
        <end position="54"/>
    </location>
</feature>
<dbReference type="InterPro" id="IPR051401">
    <property type="entry name" value="GtrA_CellWall_Glycosyl"/>
</dbReference>
<evidence type="ECO:0000256" key="1">
    <source>
        <dbReference type="ARBA" id="ARBA00004141"/>
    </source>
</evidence>
<keyword evidence="4 6" id="KW-1133">Transmembrane helix</keyword>
<dbReference type="InterPro" id="IPR007267">
    <property type="entry name" value="GtrA_DPMS_TM"/>
</dbReference>
<keyword evidence="3 6" id="KW-0812">Transmembrane</keyword>
<protein>
    <submittedName>
        <fullName evidence="8">GtrA family protein</fullName>
    </submittedName>
</protein>
<evidence type="ECO:0000256" key="6">
    <source>
        <dbReference type="SAM" id="Phobius"/>
    </source>
</evidence>
<evidence type="ECO:0000313" key="8">
    <source>
        <dbReference type="EMBL" id="MDO7905643.1"/>
    </source>
</evidence>